<accession>A0A7C3G858</accession>
<feature type="domain" description="YjeF N-terminal" evidence="1">
    <location>
        <begin position="8"/>
        <end position="148"/>
    </location>
</feature>
<dbReference type="GO" id="GO:0052856">
    <property type="term" value="F:NAD(P)HX epimerase activity"/>
    <property type="evidence" value="ECO:0007669"/>
    <property type="project" value="UniProtKB-EC"/>
</dbReference>
<dbReference type="PROSITE" id="PS51385">
    <property type="entry name" value="YJEF_N"/>
    <property type="match status" value="1"/>
</dbReference>
<dbReference type="EC" id="5.1.99.6" evidence="2"/>
<dbReference type="InterPro" id="IPR036652">
    <property type="entry name" value="YjeF_N_dom_sf"/>
</dbReference>
<proteinExistence type="predicted"/>
<dbReference type="Proteomes" id="UP000886390">
    <property type="component" value="Unassembled WGS sequence"/>
</dbReference>
<gene>
    <name evidence="2" type="ORF">ENJ67_00045</name>
</gene>
<name>A0A7C3G858_9BACT</name>
<protein>
    <submittedName>
        <fullName evidence="2">NAD(P)H-hydrate epimerase</fullName>
        <ecNumber evidence="2">5.1.99.6</ecNumber>
    </submittedName>
</protein>
<dbReference type="Pfam" id="PF03853">
    <property type="entry name" value="YjeF_N"/>
    <property type="match status" value="1"/>
</dbReference>
<dbReference type="NCBIfam" id="TIGR00197">
    <property type="entry name" value="yjeF_nterm"/>
    <property type="match status" value="1"/>
</dbReference>
<dbReference type="Gene3D" id="3.40.50.10260">
    <property type="entry name" value="YjeF N-terminal domain"/>
    <property type="match status" value="1"/>
</dbReference>
<keyword evidence="2" id="KW-0413">Isomerase</keyword>
<sequence>MQKLFDEVATLDTRCYEEFFLSEDILMEHAAEGMASFIKEKFQKGSKIIVVVGSGNNGADGIALARLLHGDFDVALLHAKEPKSPMALLQKKRADALGVPTLTQLEACDVLVEAIVGTGFSGSFDEKIASLIGQMNNSNTYKIACDMP</sequence>
<dbReference type="InterPro" id="IPR004443">
    <property type="entry name" value="YjeF_N_dom"/>
</dbReference>
<evidence type="ECO:0000259" key="1">
    <source>
        <dbReference type="PROSITE" id="PS51385"/>
    </source>
</evidence>
<dbReference type="SUPFAM" id="SSF64153">
    <property type="entry name" value="YjeF N-terminal domain-like"/>
    <property type="match status" value="1"/>
</dbReference>
<comment type="caution">
    <text evidence="2">The sequence shown here is derived from an EMBL/GenBank/DDBJ whole genome shotgun (WGS) entry which is preliminary data.</text>
</comment>
<evidence type="ECO:0000313" key="2">
    <source>
        <dbReference type="EMBL" id="HFB53094.1"/>
    </source>
</evidence>
<organism evidence="2">
    <name type="scientific">Sulfurimonas autotrophica</name>
    <dbReference type="NCBI Taxonomy" id="202747"/>
    <lineage>
        <taxon>Bacteria</taxon>
        <taxon>Pseudomonadati</taxon>
        <taxon>Campylobacterota</taxon>
        <taxon>Epsilonproteobacteria</taxon>
        <taxon>Campylobacterales</taxon>
        <taxon>Sulfurimonadaceae</taxon>
        <taxon>Sulfurimonas</taxon>
    </lineage>
</organism>
<dbReference type="AlphaFoldDB" id="A0A7C3G858"/>
<dbReference type="EMBL" id="DRNH01000003">
    <property type="protein sequence ID" value="HFB53094.1"/>
    <property type="molecule type" value="Genomic_DNA"/>
</dbReference>
<reference evidence="2" key="1">
    <citation type="journal article" date="2020" name="mSystems">
        <title>Genome- and Community-Level Interaction Insights into Carbon Utilization and Element Cycling Functions of Hydrothermarchaeota in Hydrothermal Sediment.</title>
        <authorList>
            <person name="Zhou Z."/>
            <person name="Liu Y."/>
            <person name="Xu W."/>
            <person name="Pan J."/>
            <person name="Luo Z.H."/>
            <person name="Li M."/>
        </authorList>
    </citation>
    <scope>NUCLEOTIDE SEQUENCE [LARGE SCALE GENOMIC DNA]</scope>
    <source>
        <strain evidence="2">HyVt-507</strain>
    </source>
</reference>
<feature type="non-terminal residue" evidence="2">
    <location>
        <position position="148"/>
    </location>
</feature>